<evidence type="ECO:0000313" key="4">
    <source>
        <dbReference type="EMBL" id="MFC6825962.1"/>
    </source>
</evidence>
<evidence type="ECO:0000256" key="2">
    <source>
        <dbReference type="ARBA" id="ARBA00022801"/>
    </source>
</evidence>
<dbReference type="PANTHER" id="PTHR43046">
    <property type="entry name" value="GDP-MANNOSE MANNOSYL HYDROLASE"/>
    <property type="match status" value="1"/>
</dbReference>
<dbReference type="InterPro" id="IPR000086">
    <property type="entry name" value="NUDIX_hydrolase_dom"/>
</dbReference>
<sequence length="176" mass="19938">MSIRERSERKVEETVCRLEDEYEEFTVVEKTWEHSGERYDNIGERFEQGTLGGAGVWLTNENGEVLLVRNEGDKGWGDPGGKAEVGESYEATAKREVKEETGAECRLTGLCDVHIIENQNAESDDPSVFELIVTFHGELNGGELRPREGEIAEMDWFAKPPENVLFDEIRTRPYPA</sequence>
<evidence type="ECO:0000313" key="5">
    <source>
        <dbReference type="Proteomes" id="UP001596408"/>
    </source>
</evidence>
<dbReference type="GO" id="GO:0016787">
    <property type="term" value="F:hydrolase activity"/>
    <property type="evidence" value="ECO:0007669"/>
    <property type="project" value="UniProtKB-KW"/>
</dbReference>
<dbReference type="AlphaFoldDB" id="A0ABD5U5E7"/>
<dbReference type="Gene3D" id="3.90.79.10">
    <property type="entry name" value="Nucleoside Triphosphate Pyrophosphohydrolase"/>
    <property type="match status" value="1"/>
</dbReference>
<comment type="cofactor">
    <cofactor evidence="1">
        <name>Mg(2+)</name>
        <dbReference type="ChEBI" id="CHEBI:18420"/>
    </cofactor>
</comment>
<dbReference type="RefSeq" id="WP_379696848.1">
    <property type="nucleotide sequence ID" value="NZ_JBHSXH010000015.1"/>
</dbReference>
<name>A0ABD5U5E7_9EURY</name>
<dbReference type="InterPro" id="IPR020476">
    <property type="entry name" value="Nudix_hydrolase"/>
</dbReference>
<reference evidence="4 5" key="1">
    <citation type="journal article" date="2019" name="Int. J. Syst. Evol. Microbiol.">
        <title>The Global Catalogue of Microorganisms (GCM) 10K type strain sequencing project: providing services to taxonomists for standard genome sequencing and annotation.</title>
        <authorList>
            <consortium name="The Broad Institute Genomics Platform"/>
            <consortium name="The Broad Institute Genome Sequencing Center for Infectious Disease"/>
            <person name="Wu L."/>
            <person name="Ma J."/>
        </authorList>
    </citation>
    <scope>NUCLEOTIDE SEQUENCE [LARGE SCALE GENOMIC DNA]</scope>
    <source>
        <strain evidence="4 5">YIM 94188</strain>
    </source>
</reference>
<dbReference type="InterPro" id="IPR020084">
    <property type="entry name" value="NUDIX_hydrolase_CS"/>
</dbReference>
<keyword evidence="5" id="KW-1185">Reference proteome</keyword>
<dbReference type="EC" id="3.6.-.-" evidence="4"/>
<evidence type="ECO:0000256" key="1">
    <source>
        <dbReference type="ARBA" id="ARBA00001946"/>
    </source>
</evidence>
<dbReference type="Proteomes" id="UP001596408">
    <property type="component" value="Unassembled WGS sequence"/>
</dbReference>
<feature type="domain" description="Nudix hydrolase" evidence="3">
    <location>
        <begin position="49"/>
        <end position="176"/>
    </location>
</feature>
<protein>
    <submittedName>
        <fullName evidence="4">NUDIX hydrolase</fullName>
        <ecNumber evidence="4">3.6.-.-</ecNumber>
    </submittedName>
</protein>
<accession>A0ABD5U5E7</accession>
<dbReference type="PROSITE" id="PS51462">
    <property type="entry name" value="NUDIX"/>
    <property type="match status" value="1"/>
</dbReference>
<proteinExistence type="predicted"/>
<dbReference type="PROSITE" id="PS00893">
    <property type="entry name" value="NUDIX_BOX"/>
    <property type="match status" value="1"/>
</dbReference>
<dbReference type="Pfam" id="PF00293">
    <property type="entry name" value="NUDIX"/>
    <property type="match status" value="1"/>
</dbReference>
<organism evidence="4 5">
    <name type="scientific">Halopelagius fulvigenes</name>
    <dbReference type="NCBI Taxonomy" id="1198324"/>
    <lineage>
        <taxon>Archaea</taxon>
        <taxon>Methanobacteriati</taxon>
        <taxon>Methanobacteriota</taxon>
        <taxon>Stenosarchaea group</taxon>
        <taxon>Halobacteria</taxon>
        <taxon>Halobacteriales</taxon>
        <taxon>Haloferacaceae</taxon>
    </lineage>
</organism>
<evidence type="ECO:0000259" key="3">
    <source>
        <dbReference type="PROSITE" id="PS51462"/>
    </source>
</evidence>
<gene>
    <name evidence="4" type="ORF">ACFQEV_13300</name>
</gene>
<dbReference type="InterPro" id="IPR015797">
    <property type="entry name" value="NUDIX_hydrolase-like_dom_sf"/>
</dbReference>
<comment type="caution">
    <text evidence="4">The sequence shown here is derived from an EMBL/GenBank/DDBJ whole genome shotgun (WGS) entry which is preliminary data.</text>
</comment>
<dbReference type="EMBL" id="JBHSXH010000015">
    <property type="protein sequence ID" value="MFC6825962.1"/>
    <property type="molecule type" value="Genomic_DNA"/>
</dbReference>
<dbReference type="PANTHER" id="PTHR43046:SF14">
    <property type="entry name" value="MUTT_NUDIX FAMILY PROTEIN"/>
    <property type="match status" value="1"/>
</dbReference>
<dbReference type="SUPFAM" id="SSF55811">
    <property type="entry name" value="Nudix"/>
    <property type="match status" value="1"/>
</dbReference>
<dbReference type="CDD" id="cd02883">
    <property type="entry name" value="NUDIX_Hydrolase"/>
    <property type="match status" value="1"/>
</dbReference>
<keyword evidence="2 4" id="KW-0378">Hydrolase</keyword>
<dbReference type="PRINTS" id="PR00502">
    <property type="entry name" value="NUDIXFAMILY"/>
</dbReference>